<evidence type="ECO:0000313" key="2">
    <source>
        <dbReference type="Proteomes" id="UP000321057"/>
    </source>
</evidence>
<comment type="caution">
    <text evidence="1">The sequence shown here is derived from an EMBL/GenBank/DDBJ whole genome shotgun (WGS) entry which is preliminary data.</text>
</comment>
<organism evidence="1 2">
    <name type="scientific">Staphylococcus gallinarum</name>
    <dbReference type="NCBI Taxonomy" id="1293"/>
    <lineage>
        <taxon>Bacteria</taxon>
        <taxon>Bacillati</taxon>
        <taxon>Bacillota</taxon>
        <taxon>Bacilli</taxon>
        <taxon>Bacillales</taxon>
        <taxon>Staphylococcaceae</taxon>
        <taxon>Staphylococcus</taxon>
    </lineage>
</organism>
<dbReference type="RefSeq" id="WP_042740115.1">
    <property type="nucleotide sequence ID" value="NZ_BKAX01000016.1"/>
</dbReference>
<gene>
    <name evidence="1" type="ORF">SGA02_28290</name>
</gene>
<dbReference type="EMBL" id="BKAX01000016">
    <property type="protein sequence ID" value="GEQ07001.1"/>
    <property type="molecule type" value="Genomic_DNA"/>
</dbReference>
<evidence type="ECO:0008006" key="3">
    <source>
        <dbReference type="Google" id="ProtNLM"/>
    </source>
</evidence>
<reference evidence="1 2" key="1">
    <citation type="submission" date="2019-07" db="EMBL/GenBank/DDBJ databases">
        <title>Whole genome shotgun sequence of Staphylococcus gallinarum NBRC 109767.</title>
        <authorList>
            <person name="Hosoyama A."/>
            <person name="Uohara A."/>
            <person name="Ohji S."/>
            <person name="Ichikawa N."/>
        </authorList>
    </citation>
    <scope>NUCLEOTIDE SEQUENCE [LARGE SCALE GENOMIC DNA]</scope>
    <source>
        <strain evidence="1 2">NBRC 109767</strain>
    </source>
</reference>
<accession>A0ABQ0Y6H1</accession>
<proteinExistence type="predicted"/>
<dbReference type="Proteomes" id="UP000321057">
    <property type="component" value="Unassembled WGS sequence"/>
</dbReference>
<sequence length="67" mass="7815">MYVVMLNNQSFVNVKSSRATFAAFHYGPMNDYFLTTKMTEATFFENYEEAKVLADELLSYVVRVDKQ</sequence>
<keyword evidence="2" id="KW-1185">Reference proteome</keyword>
<protein>
    <recommendedName>
        <fullName evidence="3">Transcriptional regulator</fullName>
    </recommendedName>
</protein>
<evidence type="ECO:0000313" key="1">
    <source>
        <dbReference type="EMBL" id="GEQ07001.1"/>
    </source>
</evidence>
<name>A0ABQ0Y6H1_STAGA</name>